<reference evidence="2" key="1">
    <citation type="submission" date="2016-12" db="EMBL/GenBank/DDBJ databases">
        <authorList>
            <person name="Gulvik C.A."/>
        </authorList>
    </citation>
    <scope>NUCLEOTIDE SEQUENCE [LARGE SCALE GENOMIC DNA]</scope>
    <source>
        <strain evidence="2">ATCC 51725</strain>
    </source>
</reference>
<accession>A0A1Q8EEL6</accession>
<evidence type="ECO:0000313" key="1">
    <source>
        <dbReference type="EMBL" id="OLF50232.1"/>
    </source>
</evidence>
<organism evidence="1 2">
    <name type="scientific">Streptococcus acidominimus</name>
    <dbReference type="NCBI Taxonomy" id="1326"/>
    <lineage>
        <taxon>Bacteria</taxon>
        <taxon>Bacillati</taxon>
        <taxon>Bacillota</taxon>
        <taxon>Bacilli</taxon>
        <taxon>Lactobacillales</taxon>
        <taxon>Streptococcaceae</taxon>
        <taxon>Streptococcus</taxon>
    </lineage>
</organism>
<dbReference type="EMBL" id="MSJL01000009">
    <property type="protein sequence ID" value="OLF50232.1"/>
    <property type="molecule type" value="Genomic_DNA"/>
</dbReference>
<keyword evidence="2" id="KW-1185">Reference proteome</keyword>
<gene>
    <name evidence="1" type="ORF">BU200_03000</name>
</gene>
<name>A0A1Q8EEL6_STRAI</name>
<sequence length="66" mass="7594">MSRETVLFIRYISAIIGCQAEQEKSEHSSIKRGVVGKKENIFTTSELKSECFLDIMYLLFVNKGEF</sequence>
<comment type="caution">
    <text evidence="1">The sequence shown here is derived from an EMBL/GenBank/DDBJ whole genome shotgun (WGS) entry which is preliminary data.</text>
</comment>
<proteinExistence type="predicted"/>
<evidence type="ECO:0000313" key="2">
    <source>
        <dbReference type="Proteomes" id="UP000186437"/>
    </source>
</evidence>
<dbReference type="Proteomes" id="UP000186437">
    <property type="component" value="Unassembled WGS sequence"/>
</dbReference>
<protein>
    <submittedName>
        <fullName evidence="1">Uncharacterized protein</fullName>
    </submittedName>
</protein>
<dbReference type="AlphaFoldDB" id="A0A1Q8EEL6"/>